<dbReference type="InterPro" id="IPR027417">
    <property type="entry name" value="P-loop_NTPase"/>
</dbReference>
<dbReference type="PANTHER" id="PTHR42919:SF37">
    <property type="entry name" value="N-ACETYLTRANSFERASE SAN ISOFORM X1-RELATED"/>
    <property type="match status" value="1"/>
</dbReference>
<keyword evidence="15" id="KW-1185">Reference proteome</keyword>
<evidence type="ECO:0000256" key="5">
    <source>
        <dbReference type="ARBA" id="ARBA00012137"/>
    </source>
</evidence>
<dbReference type="UniPathway" id="UPA00574">
    <property type="reaction ID" value="UER00637"/>
</dbReference>
<organism evidence="14">
    <name type="scientific">Solanum lycopersicum</name>
    <name type="common">Tomato</name>
    <name type="synonym">Lycopersicon esculentum</name>
    <dbReference type="NCBI Taxonomy" id="4081"/>
    <lineage>
        <taxon>Eukaryota</taxon>
        <taxon>Viridiplantae</taxon>
        <taxon>Streptophyta</taxon>
        <taxon>Embryophyta</taxon>
        <taxon>Tracheophyta</taxon>
        <taxon>Spermatophyta</taxon>
        <taxon>Magnoliopsida</taxon>
        <taxon>eudicotyledons</taxon>
        <taxon>Gunneridae</taxon>
        <taxon>Pentapetalae</taxon>
        <taxon>asterids</taxon>
        <taxon>lamiids</taxon>
        <taxon>Solanales</taxon>
        <taxon>Solanaceae</taxon>
        <taxon>Solanoideae</taxon>
        <taxon>Solaneae</taxon>
        <taxon>Solanum</taxon>
        <taxon>Solanum subgen. Lycopersicon</taxon>
    </lineage>
</organism>
<dbReference type="InterPro" id="IPR051556">
    <property type="entry name" value="N-term/lysine_N-AcTrnsfr"/>
</dbReference>
<comment type="similarity">
    <text evidence="3">In the N-terminal section; belongs to the uridine kinase family.</text>
</comment>
<dbReference type="Gene3D" id="3.40.630.30">
    <property type="match status" value="1"/>
</dbReference>
<dbReference type="GO" id="GO:0004849">
    <property type="term" value="F:uridine kinase activity"/>
    <property type="evidence" value="ECO:0007669"/>
    <property type="project" value="UniProtKB-EC"/>
</dbReference>
<dbReference type="InterPro" id="IPR000764">
    <property type="entry name" value="Uridine_kinase-like"/>
</dbReference>
<dbReference type="Gramene" id="Solyc06g065570.3.1">
    <property type="protein sequence ID" value="Solyc06g065570.3.1"/>
    <property type="gene ID" value="Solyc06g065570.3"/>
</dbReference>
<feature type="region of interest" description="Disordered" evidence="12">
    <location>
        <begin position="34"/>
        <end position="62"/>
    </location>
</feature>
<dbReference type="CDD" id="cd02023">
    <property type="entry name" value="UMPK"/>
    <property type="match status" value="1"/>
</dbReference>
<evidence type="ECO:0000256" key="3">
    <source>
        <dbReference type="ARBA" id="ARBA00008173"/>
    </source>
</evidence>
<dbReference type="EC" id="2.7.1.48" evidence="5"/>
<feature type="compositionally biased region" description="Low complexity" evidence="12">
    <location>
        <begin position="34"/>
        <end position="53"/>
    </location>
</feature>
<dbReference type="OMA" id="QLLHCAK"/>
<evidence type="ECO:0000256" key="4">
    <source>
        <dbReference type="ARBA" id="ARBA00010723"/>
    </source>
</evidence>
<dbReference type="Pfam" id="PF00583">
    <property type="entry name" value="Acetyltransf_1"/>
    <property type="match status" value="1"/>
</dbReference>
<comment type="pathway">
    <text evidence="2">Pyrimidine metabolism; CTP biosynthesis via salvage pathway; CTP from cytidine: step 1/3.</text>
</comment>
<dbReference type="CDD" id="cd06223">
    <property type="entry name" value="PRTases_typeI"/>
    <property type="match status" value="1"/>
</dbReference>
<dbReference type="Gene3D" id="3.40.50.300">
    <property type="entry name" value="P-loop containing nucleotide triphosphate hydrolases"/>
    <property type="match status" value="2"/>
</dbReference>
<keyword evidence="9" id="KW-0418">Kinase</keyword>
<dbReference type="PRINTS" id="PR00988">
    <property type="entry name" value="URIDINKINASE"/>
</dbReference>
<dbReference type="Gene3D" id="3.40.50.2020">
    <property type="match status" value="1"/>
</dbReference>
<dbReference type="GO" id="GO:0044206">
    <property type="term" value="P:UMP salvage"/>
    <property type="evidence" value="ECO:0007669"/>
    <property type="project" value="UniProtKB-UniPathway"/>
</dbReference>
<dbReference type="EnsemblPlants" id="Solyc06g065570.3.1">
    <property type="protein sequence ID" value="Solyc06g065570.3.1"/>
    <property type="gene ID" value="Solyc06g065570.3"/>
</dbReference>
<evidence type="ECO:0000256" key="10">
    <source>
        <dbReference type="ARBA" id="ARBA00023134"/>
    </source>
</evidence>
<evidence type="ECO:0000256" key="8">
    <source>
        <dbReference type="ARBA" id="ARBA00022741"/>
    </source>
</evidence>
<evidence type="ECO:0000256" key="12">
    <source>
        <dbReference type="SAM" id="MobiDB-lite"/>
    </source>
</evidence>
<keyword evidence="6" id="KW-0021">Allosteric enzyme</keyword>
<evidence type="ECO:0000256" key="6">
    <source>
        <dbReference type="ARBA" id="ARBA00022533"/>
    </source>
</evidence>
<dbReference type="CDD" id="cd04301">
    <property type="entry name" value="NAT_SF"/>
    <property type="match status" value="1"/>
</dbReference>
<reference evidence="14" key="1">
    <citation type="journal article" date="2012" name="Nature">
        <title>The tomato genome sequence provides insights into fleshy fruit evolution.</title>
        <authorList>
            <consortium name="Tomato Genome Consortium"/>
        </authorList>
    </citation>
    <scope>NUCLEOTIDE SEQUENCE [LARGE SCALE GENOMIC DNA]</scope>
    <source>
        <strain evidence="14">cv. Heinz 1706</strain>
    </source>
</reference>
<dbReference type="SUPFAM" id="SSF55729">
    <property type="entry name" value="Acyl-CoA N-acyltransferases (Nat)"/>
    <property type="match status" value="1"/>
</dbReference>
<feature type="domain" description="N-acetyltransferase" evidence="13">
    <location>
        <begin position="446"/>
        <end position="595"/>
    </location>
</feature>
<accession>A0A3Q7GYZ8</accession>
<dbReference type="PROSITE" id="PS51186">
    <property type="entry name" value="GNAT"/>
    <property type="match status" value="1"/>
</dbReference>
<keyword evidence="8" id="KW-0547">Nucleotide-binding</keyword>
<dbReference type="Pfam" id="PF00485">
    <property type="entry name" value="PRK"/>
    <property type="match status" value="1"/>
</dbReference>
<dbReference type="SUPFAM" id="SSF52540">
    <property type="entry name" value="P-loop containing nucleoside triphosphate hydrolases"/>
    <property type="match status" value="1"/>
</dbReference>
<dbReference type="PaxDb" id="4081-Solyc06g065570.2.1"/>
<dbReference type="FunFam" id="3.40.50.2020:FF:000015">
    <property type="entry name" value="Uridine kinase"/>
    <property type="match status" value="1"/>
</dbReference>
<dbReference type="GO" id="GO:0005524">
    <property type="term" value="F:ATP binding"/>
    <property type="evidence" value="ECO:0007669"/>
    <property type="project" value="InterPro"/>
</dbReference>
<dbReference type="InterPro" id="IPR006083">
    <property type="entry name" value="PRK/URK"/>
</dbReference>
<reference evidence="14" key="2">
    <citation type="submission" date="2019-01" db="UniProtKB">
        <authorList>
            <consortium name="EnsemblPlants"/>
        </authorList>
    </citation>
    <scope>IDENTIFICATION</scope>
    <source>
        <strain evidence="14">cv. Heinz 1706</strain>
    </source>
</reference>
<evidence type="ECO:0000313" key="15">
    <source>
        <dbReference type="Proteomes" id="UP000004994"/>
    </source>
</evidence>
<keyword evidence="11" id="KW-0511">Multifunctional enzyme</keyword>
<evidence type="ECO:0000256" key="11">
    <source>
        <dbReference type="ARBA" id="ARBA00023268"/>
    </source>
</evidence>
<name>A0A3Q7GYZ8_SOLLC</name>
<comment type="pathway">
    <text evidence="1">Pyrimidine metabolism; UMP biosynthesis via salvage pathway; UMP from uridine: step 1/1.</text>
</comment>
<keyword evidence="7" id="KW-0808">Transferase</keyword>
<dbReference type="InterPro" id="IPR029057">
    <property type="entry name" value="PRTase-like"/>
</dbReference>
<dbReference type="SMR" id="A0A3Q7GYZ8"/>
<dbReference type="InterPro" id="IPR016181">
    <property type="entry name" value="Acyl_CoA_acyltransferase"/>
</dbReference>
<evidence type="ECO:0000256" key="2">
    <source>
        <dbReference type="ARBA" id="ARBA00004784"/>
    </source>
</evidence>
<dbReference type="Proteomes" id="UP000004994">
    <property type="component" value="Chromosome 6"/>
</dbReference>
<proteinExistence type="inferred from homology"/>
<evidence type="ECO:0000256" key="7">
    <source>
        <dbReference type="ARBA" id="ARBA00022679"/>
    </source>
</evidence>
<comment type="similarity">
    <text evidence="4">In the C-terminal section; belongs to the UPRTase family.</text>
</comment>
<dbReference type="InterPro" id="IPR000836">
    <property type="entry name" value="PRTase_dom"/>
</dbReference>
<keyword evidence="10" id="KW-0342">GTP-binding</keyword>
<dbReference type="PANTHER" id="PTHR42919">
    <property type="entry name" value="N-ALPHA-ACETYLTRANSFERASE"/>
    <property type="match status" value="1"/>
</dbReference>
<dbReference type="AlphaFoldDB" id="A0A3Q7GYZ8"/>
<protein>
    <recommendedName>
        <fullName evidence="5">uridine/cytidine kinase</fullName>
        <ecNumber evidence="5">2.7.1.48</ecNumber>
    </recommendedName>
</protein>
<sequence length="602" mass="67275">MSPVPEETTAIDYVMEAASGAHFSGLRVDGLLTSSSSSPRATPTPTHFSTPTPLDSTAPKQPFVIGVSGGTASGKTTVCDMIIQQLHDHRVVLINQDSFYRGLTLEEMKHVHEYNFDHPDAFDTEQLLECVEKLKSGMSVQVPIYDFKTHQRCSDSFRQYAKFVKPAFDDFVLPSKKYADVIIPRGGDNHVAIDLIVQHIRTKLGQHDLCKIYPNVYVIQSTFQIRGMHTLIRDKEISKHDFVFYSDRLIRLVVEHGLGHLPFTEKQIVTPTGSVYTGVDFCKKLCGVSIIRSGESMENALRACCKGIKIGKILIHRDGDNGKQLIYEKLPKDISERHVLLLDPVLATGNSANQAIELLIQKGVPESHIIFLNLISAPEGIHCVCKRFPSLKIVTSEIDQSLNEEYRVIPGRRVRGAIDLEVDRNACIKNPAAGCRRMGVGREVAISLDGVRDKNMMQLKKINTAIFPVRYNDKYYTDAIASGDFTRLAYYSDICVGSIACRIEKKESGAVRVYIMTLGVLAPYRGLGTGTKLLNHVLDLCAKQNVTDIYLHVHTINEEAINFYKKFGFEVTDKISNYYTNITPPDCFVLTKVITQTKKQTA</sequence>
<dbReference type="GO" id="GO:0005525">
    <property type="term" value="F:GTP binding"/>
    <property type="evidence" value="ECO:0007669"/>
    <property type="project" value="UniProtKB-KW"/>
</dbReference>
<evidence type="ECO:0000313" key="14">
    <source>
        <dbReference type="EnsemblPlants" id="Solyc06g065570.3.1"/>
    </source>
</evidence>
<evidence type="ECO:0000256" key="9">
    <source>
        <dbReference type="ARBA" id="ARBA00022777"/>
    </source>
</evidence>
<dbReference type="InParanoid" id="A0A3Q7GYZ8"/>
<dbReference type="InterPro" id="IPR000182">
    <property type="entry name" value="GNAT_dom"/>
</dbReference>
<evidence type="ECO:0000256" key="1">
    <source>
        <dbReference type="ARBA" id="ARBA00004690"/>
    </source>
</evidence>
<dbReference type="FunFam" id="3.40.630.30:FF:000006">
    <property type="entry name" value="Putative n-alpha-acetyltransferase 50"/>
    <property type="match status" value="1"/>
</dbReference>
<dbReference type="GO" id="GO:0016747">
    <property type="term" value="F:acyltransferase activity, transferring groups other than amino-acyl groups"/>
    <property type="evidence" value="ECO:0007669"/>
    <property type="project" value="InterPro"/>
</dbReference>
<dbReference type="SUPFAM" id="SSF53271">
    <property type="entry name" value="PRTase-like"/>
    <property type="match status" value="1"/>
</dbReference>
<evidence type="ECO:0000259" key="13">
    <source>
        <dbReference type="PROSITE" id="PS51186"/>
    </source>
</evidence>
<dbReference type="STRING" id="4081.A0A3Q7GYZ8"/>
<dbReference type="Pfam" id="PF14681">
    <property type="entry name" value="UPRTase"/>
    <property type="match status" value="1"/>
</dbReference>